<dbReference type="InterPro" id="IPR010982">
    <property type="entry name" value="Lambda_DNA-bd_dom_sf"/>
</dbReference>
<dbReference type="CDD" id="cd06267">
    <property type="entry name" value="PBP1_LacI_sugar_binding-like"/>
    <property type="match status" value="1"/>
</dbReference>
<comment type="caution">
    <text evidence="6">The sequence shown here is derived from an EMBL/GenBank/DDBJ whole genome shotgun (WGS) entry which is preliminary data.</text>
</comment>
<gene>
    <name evidence="6" type="ORF">BCF33_2708</name>
</gene>
<dbReference type="EMBL" id="PVTT01000003">
    <property type="protein sequence ID" value="PRY92015.1"/>
    <property type="molecule type" value="Genomic_DNA"/>
</dbReference>
<dbReference type="CDD" id="cd01392">
    <property type="entry name" value="HTH_LacI"/>
    <property type="match status" value="1"/>
</dbReference>
<organism evidence="6 7">
    <name type="scientific">Hasllibacter halocynthiae</name>
    <dbReference type="NCBI Taxonomy" id="595589"/>
    <lineage>
        <taxon>Bacteria</taxon>
        <taxon>Pseudomonadati</taxon>
        <taxon>Pseudomonadota</taxon>
        <taxon>Alphaproteobacteria</taxon>
        <taxon>Rhodobacterales</taxon>
        <taxon>Roseobacteraceae</taxon>
        <taxon>Hasllibacter</taxon>
    </lineage>
</organism>
<dbReference type="GO" id="GO:0003700">
    <property type="term" value="F:DNA-binding transcription factor activity"/>
    <property type="evidence" value="ECO:0007669"/>
    <property type="project" value="TreeGrafter"/>
</dbReference>
<evidence type="ECO:0000256" key="2">
    <source>
        <dbReference type="ARBA" id="ARBA00023125"/>
    </source>
</evidence>
<proteinExistence type="predicted"/>
<accession>A0A2T0WZE9</accession>
<keyword evidence="2 6" id="KW-0238">DNA-binding</keyword>
<dbReference type="Gene3D" id="1.10.260.40">
    <property type="entry name" value="lambda repressor-like DNA-binding domains"/>
    <property type="match status" value="1"/>
</dbReference>
<dbReference type="Proteomes" id="UP000238801">
    <property type="component" value="Unassembled WGS sequence"/>
</dbReference>
<feature type="domain" description="HTH lacI-type" evidence="4">
    <location>
        <begin position="5"/>
        <end position="59"/>
    </location>
</feature>
<sequence>MRRVRTMEEFASASGISRPTVSKYFQDPGSVRESTRARIEAALERLEYRPNVYAMNQNRRLTRNIGVVVPLLSDPFFGELARILERLCIEAGFRPILLSSDGDGAREGENLDTLLSLKPAGALMAPLGRASDRDAVAGFAAEVPTVLVDNNLEGIGAEFVGLDVGRAVGTIVDYLCRSGPPPCLFEMADPPNPNARRRRAAYAAAMGRLGHEPMVVSVPGEGWEFEEIGLRGGLAMLEGGGAPSGTVLCSNDRLAIGLLAAAFRQGVRVGIGKGCAMRVAGIDDHPFARFTCPSLTTVAQDYERMAGRAVATLLSVMEGGGSGPAGERREVIFDGRLVMRSSA</sequence>
<dbReference type="RefSeq" id="WP_106161716.1">
    <property type="nucleotide sequence ID" value="NZ_PVTT01000003.1"/>
</dbReference>
<dbReference type="GO" id="GO:0000976">
    <property type="term" value="F:transcription cis-regulatory region binding"/>
    <property type="evidence" value="ECO:0007669"/>
    <property type="project" value="TreeGrafter"/>
</dbReference>
<evidence type="ECO:0000259" key="5">
    <source>
        <dbReference type="PROSITE" id="PS50943"/>
    </source>
</evidence>
<dbReference type="InterPro" id="IPR028082">
    <property type="entry name" value="Peripla_BP_I"/>
</dbReference>
<evidence type="ECO:0000256" key="1">
    <source>
        <dbReference type="ARBA" id="ARBA00023015"/>
    </source>
</evidence>
<name>A0A2T0WZE9_9RHOB</name>
<dbReference type="Pfam" id="PF13377">
    <property type="entry name" value="Peripla_BP_3"/>
    <property type="match status" value="1"/>
</dbReference>
<dbReference type="PROSITE" id="PS50943">
    <property type="entry name" value="HTH_CROC1"/>
    <property type="match status" value="1"/>
</dbReference>
<keyword evidence="1" id="KW-0805">Transcription regulation</keyword>
<dbReference type="InterPro" id="IPR000843">
    <property type="entry name" value="HTH_LacI"/>
</dbReference>
<evidence type="ECO:0000256" key="3">
    <source>
        <dbReference type="ARBA" id="ARBA00023163"/>
    </source>
</evidence>
<dbReference type="Pfam" id="PF00356">
    <property type="entry name" value="LacI"/>
    <property type="match status" value="1"/>
</dbReference>
<evidence type="ECO:0000259" key="4">
    <source>
        <dbReference type="PROSITE" id="PS50932"/>
    </source>
</evidence>
<dbReference type="InterPro" id="IPR001387">
    <property type="entry name" value="Cro/C1-type_HTH"/>
</dbReference>
<feature type="domain" description="HTH cro/C1-type" evidence="5">
    <location>
        <begin position="6"/>
        <end position="49"/>
    </location>
</feature>
<dbReference type="PROSITE" id="PS50932">
    <property type="entry name" value="HTH_LACI_2"/>
    <property type="match status" value="1"/>
</dbReference>
<dbReference type="SMART" id="SM00354">
    <property type="entry name" value="HTH_LACI"/>
    <property type="match status" value="1"/>
</dbReference>
<evidence type="ECO:0000313" key="7">
    <source>
        <dbReference type="Proteomes" id="UP000238801"/>
    </source>
</evidence>
<evidence type="ECO:0000313" key="6">
    <source>
        <dbReference type="EMBL" id="PRY92015.1"/>
    </source>
</evidence>
<dbReference type="SUPFAM" id="SSF47413">
    <property type="entry name" value="lambda repressor-like DNA-binding domains"/>
    <property type="match status" value="1"/>
</dbReference>
<keyword evidence="7" id="KW-1185">Reference proteome</keyword>
<dbReference type="Gene3D" id="3.40.50.2300">
    <property type="match status" value="2"/>
</dbReference>
<reference evidence="6 7" key="1">
    <citation type="submission" date="2018-03" db="EMBL/GenBank/DDBJ databases">
        <title>Genomic Encyclopedia of Archaeal and Bacterial Type Strains, Phase II (KMG-II): from individual species to whole genera.</title>
        <authorList>
            <person name="Goeker M."/>
        </authorList>
    </citation>
    <scope>NUCLEOTIDE SEQUENCE [LARGE SCALE GENOMIC DNA]</scope>
    <source>
        <strain evidence="6 7">DSM 29318</strain>
    </source>
</reference>
<dbReference type="AlphaFoldDB" id="A0A2T0WZE9"/>
<dbReference type="OrthoDB" id="9805705at2"/>
<dbReference type="SUPFAM" id="SSF53822">
    <property type="entry name" value="Periplasmic binding protein-like I"/>
    <property type="match status" value="1"/>
</dbReference>
<dbReference type="InterPro" id="IPR046335">
    <property type="entry name" value="LacI/GalR-like_sensor"/>
</dbReference>
<keyword evidence="3" id="KW-0804">Transcription</keyword>
<protein>
    <submittedName>
        <fullName evidence="6">DNA-binding LacI/PurR family transcriptional regulator</fullName>
    </submittedName>
</protein>
<dbReference type="PANTHER" id="PTHR30146:SF138">
    <property type="entry name" value="TRANSCRIPTIONAL REGULATORY PROTEIN"/>
    <property type="match status" value="1"/>
</dbReference>
<dbReference type="PANTHER" id="PTHR30146">
    <property type="entry name" value="LACI-RELATED TRANSCRIPTIONAL REPRESSOR"/>
    <property type="match status" value="1"/>
</dbReference>